<keyword evidence="11" id="KW-1185">Reference proteome</keyword>
<comment type="catalytic activity">
    <reaction evidence="6">
        <text>L-asparagine + H2O = L-aspartate + NH4(+)</text>
        <dbReference type="Rhea" id="RHEA:21016"/>
        <dbReference type="ChEBI" id="CHEBI:15377"/>
        <dbReference type="ChEBI" id="CHEBI:28938"/>
        <dbReference type="ChEBI" id="CHEBI:29991"/>
        <dbReference type="ChEBI" id="CHEBI:58048"/>
        <dbReference type="EC" id="3.5.1.1"/>
    </reaction>
</comment>
<feature type="binding site" evidence="8">
    <location>
        <begin position="204"/>
        <end position="207"/>
    </location>
    <ligand>
        <name>substrate</name>
    </ligand>
</feature>
<evidence type="ECO:0000256" key="4">
    <source>
        <dbReference type="ARBA" id="ARBA00022801"/>
    </source>
</evidence>
<dbReference type="GO" id="GO:0006508">
    <property type="term" value="P:proteolysis"/>
    <property type="evidence" value="ECO:0007669"/>
    <property type="project" value="UniProtKB-KW"/>
</dbReference>
<evidence type="ECO:0000256" key="6">
    <source>
        <dbReference type="ARBA" id="ARBA00049366"/>
    </source>
</evidence>
<dbReference type="Pfam" id="PF01112">
    <property type="entry name" value="Asparaginase_2"/>
    <property type="match status" value="1"/>
</dbReference>
<comment type="catalytic activity">
    <reaction evidence="1">
        <text>Cleavage of a beta-linked Asp residue from the N-terminus of a polypeptide.</text>
        <dbReference type="EC" id="3.4.19.5"/>
    </reaction>
</comment>
<name>A0AAD9K1J2_9ANNE</name>
<reference evidence="10" key="1">
    <citation type="journal article" date="2023" name="Mol. Biol. Evol.">
        <title>Third-Generation Sequencing Reveals the Adaptive Role of the Epigenome in Three Deep-Sea Polychaetes.</title>
        <authorList>
            <person name="Perez M."/>
            <person name="Aroh O."/>
            <person name="Sun Y."/>
            <person name="Lan Y."/>
            <person name="Juniper S.K."/>
            <person name="Young C.R."/>
            <person name="Angers B."/>
            <person name="Qian P.Y."/>
        </authorList>
    </citation>
    <scope>NUCLEOTIDE SEQUENCE</scope>
    <source>
        <strain evidence="10">P08H-3</strain>
    </source>
</reference>
<feature type="active site" description="Nucleophile" evidence="7">
    <location>
        <position position="176"/>
    </location>
</feature>
<evidence type="ECO:0000256" key="5">
    <source>
        <dbReference type="ARBA" id="ARBA00022813"/>
    </source>
</evidence>
<dbReference type="InterPro" id="IPR000246">
    <property type="entry name" value="Peptidase_T2"/>
</dbReference>
<dbReference type="AlphaFoldDB" id="A0AAD9K1J2"/>
<evidence type="ECO:0000256" key="8">
    <source>
        <dbReference type="PIRSR" id="PIRSR600246-2"/>
    </source>
</evidence>
<dbReference type="FunFam" id="3.60.20.30:FF:000001">
    <property type="entry name" value="Isoaspartyl peptidase/L-asparaginase"/>
    <property type="match status" value="1"/>
</dbReference>
<dbReference type="EMBL" id="JAODUP010000093">
    <property type="protein sequence ID" value="KAK2162695.1"/>
    <property type="molecule type" value="Genomic_DNA"/>
</dbReference>
<dbReference type="SUPFAM" id="SSF56235">
    <property type="entry name" value="N-terminal nucleophile aminohydrolases (Ntn hydrolases)"/>
    <property type="match status" value="1"/>
</dbReference>
<evidence type="ECO:0008006" key="12">
    <source>
        <dbReference type="Google" id="ProtNLM"/>
    </source>
</evidence>
<feature type="binding site" evidence="8">
    <location>
        <begin position="227"/>
        <end position="230"/>
    </location>
    <ligand>
        <name>substrate</name>
    </ligand>
</feature>
<accession>A0AAD9K1J2</accession>
<dbReference type="GO" id="GO:0033345">
    <property type="term" value="P:L-asparagine catabolic process via L-aspartate"/>
    <property type="evidence" value="ECO:0007669"/>
    <property type="project" value="TreeGrafter"/>
</dbReference>
<sequence>MKPVLVVHGGAGAYALVEHDHIEKTDIDNGIIAAALAGYTVLTTGGSALDAVQTAVLTMEDNPIFNCGIGSFLTSERTIEMDASIMDGSTMATGAVACITNVSNPILVARAVMDKTQHTMFCGQAAMELAKKFGFQIIPTENLITTKAINRFKRVATTACEDQESQHEHPTGEHDTVGAVAVDNYGNVSYATSTGGITGKLCGRVGDSPIVGSGGYADNRSGAVSTTGDGEAFVKLCFAKHVSMLMEQGCSPQLAVEKGIQLLEERLDGKGGCIAVNNKGQVGIHFNSKGMAWAVVDHNGTRYGLFKGGNNTG</sequence>
<dbReference type="PANTHER" id="PTHR10188">
    <property type="entry name" value="L-ASPARAGINASE"/>
    <property type="match status" value="1"/>
</dbReference>
<feature type="site" description="Cleavage; by autolysis" evidence="9">
    <location>
        <begin position="175"/>
        <end position="176"/>
    </location>
</feature>
<comment type="caution">
    <text evidence="10">The sequence shown here is derived from an EMBL/GenBank/DDBJ whole genome shotgun (WGS) entry which is preliminary data.</text>
</comment>
<dbReference type="InterPro" id="IPR029055">
    <property type="entry name" value="Ntn_hydrolases_N"/>
</dbReference>
<evidence type="ECO:0000313" key="10">
    <source>
        <dbReference type="EMBL" id="KAK2162695.1"/>
    </source>
</evidence>
<dbReference type="CDD" id="cd04702">
    <property type="entry name" value="ASRGL1_like"/>
    <property type="match status" value="1"/>
</dbReference>
<evidence type="ECO:0000256" key="7">
    <source>
        <dbReference type="PIRSR" id="PIRSR600246-1"/>
    </source>
</evidence>
<keyword evidence="3" id="KW-0645">Protease</keyword>
<organism evidence="10 11">
    <name type="scientific">Paralvinella palmiformis</name>
    <dbReference type="NCBI Taxonomy" id="53620"/>
    <lineage>
        <taxon>Eukaryota</taxon>
        <taxon>Metazoa</taxon>
        <taxon>Spiralia</taxon>
        <taxon>Lophotrochozoa</taxon>
        <taxon>Annelida</taxon>
        <taxon>Polychaeta</taxon>
        <taxon>Sedentaria</taxon>
        <taxon>Canalipalpata</taxon>
        <taxon>Terebellida</taxon>
        <taxon>Terebelliformia</taxon>
        <taxon>Alvinellidae</taxon>
        <taxon>Paralvinella</taxon>
    </lineage>
</organism>
<evidence type="ECO:0000256" key="1">
    <source>
        <dbReference type="ARBA" id="ARBA00000306"/>
    </source>
</evidence>
<protein>
    <recommendedName>
        <fullName evidence="12">Isoaspartyl peptidase/L-asparaginase</fullName>
    </recommendedName>
</protein>
<evidence type="ECO:0000256" key="9">
    <source>
        <dbReference type="PIRSR" id="PIRSR600246-3"/>
    </source>
</evidence>
<proteinExistence type="inferred from homology"/>
<keyword evidence="4" id="KW-0378">Hydrolase</keyword>
<dbReference type="GO" id="GO:0008798">
    <property type="term" value="F:beta-aspartyl-peptidase activity"/>
    <property type="evidence" value="ECO:0007669"/>
    <property type="project" value="UniProtKB-EC"/>
</dbReference>
<dbReference type="InterPro" id="IPR033844">
    <property type="entry name" value="ASRGL1_meta"/>
</dbReference>
<evidence type="ECO:0000256" key="2">
    <source>
        <dbReference type="ARBA" id="ARBA00010872"/>
    </source>
</evidence>
<comment type="similarity">
    <text evidence="2">Belongs to the Ntn-hydrolase family.</text>
</comment>
<dbReference type="GO" id="GO:0005737">
    <property type="term" value="C:cytoplasm"/>
    <property type="evidence" value="ECO:0007669"/>
    <property type="project" value="TreeGrafter"/>
</dbReference>
<gene>
    <name evidence="10" type="ORF">LSH36_93g02037</name>
</gene>
<dbReference type="Proteomes" id="UP001208570">
    <property type="component" value="Unassembled WGS sequence"/>
</dbReference>
<evidence type="ECO:0000256" key="3">
    <source>
        <dbReference type="ARBA" id="ARBA00022670"/>
    </source>
</evidence>
<keyword evidence="5" id="KW-0068">Autocatalytic cleavage</keyword>
<dbReference type="GO" id="GO:0004067">
    <property type="term" value="F:asparaginase activity"/>
    <property type="evidence" value="ECO:0007669"/>
    <property type="project" value="UniProtKB-EC"/>
</dbReference>
<dbReference type="Gene3D" id="3.60.20.30">
    <property type="entry name" value="(Glycosyl)asparaginase"/>
    <property type="match status" value="1"/>
</dbReference>
<evidence type="ECO:0000313" key="11">
    <source>
        <dbReference type="Proteomes" id="UP001208570"/>
    </source>
</evidence>
<dbReference type="PANTHER" id="PTHR10188:SF43">
    <property type="entry name" value="ASPARAGINASE (EUROFUNG)"/>
    <property type="match status" value="1"/>
</dbReference>